<gene>
    <name evidence="15" type="ORF">MPH_08735</name>
</gene>
<keyword evidence="4 12" id="KW-0816">Tricarboxylic acid cycle</keyword>
<evidence type="ECO:0000256" key="8">
    <source>
        <dbReference type="PIRSR" id="PIRSR000102-1"/>
    </source>
</evidence>
<feature type="binding site" evidence="10">
    <location>
        <position position="249"/>
    </location>
    <ligand>
        <name>NAD(+)</name>
        <dbReference type="ChEBI" id="CHEBI:57540"/>
    </ligand>
</feature>
<dbReference type="InterPro" id="IPR001252">
    <property type="entry name" value="Malate_DH_AS"/>
</dbReference>
<comment type="subunit">
    <text evidence="2">Homodimer.</text>
</comment>
<evidence type="ECO:0000259" key="13">
    <source>
        <dbReference type="Pfam" id="PF00056"/>
    </source>
</evidence>
<evidence type="ECO:0000256" key="3">
    <source>
        <dbReference type="ARBA" id="ARBA00012995"/>
    </source>
</evidence>
<feature type="binding site" evidence="10">
    <location>
        <begin position="140"/>
        <end position="142"/>
    </location>
    <ligand>
        <name>NAD(+)</name>
        <dbReference type="ChEBI" id="CHEBI:57540"/>
    </ligand>
</feature>
<dbReference type="CDD" id="cd01337">
    <property type="entry name" value="MDH_glyoxysomal_mitochondrial"/>
    <property type="match status" value="1"/>
</dbReference>
<evidence type="ECO:0000256" key="7">
    <source>
        <dbReference type="ARBA" id="ARBA00048313"/>
    </source>
</evidence>
<evidence type="ECO:0000256" key="6">
    <source>
        <dbReference type="ARBA" id="ARBA00023027"/>
    </source>
</evidence>
<dbReference type="NCBIfam" id="TIGR01772">
    <property type="entry name" value="MDH_euk_gproteo"/>
    <property type="match status" value="1"/>
</dbReference>
<dbReference type="GO" id="GO:0030060">
    <property type="term" value="F:L-malate dehydrogenase (NAD+) activity"/>
    <property type="evidence" value="ECO:0007669"/>
    <property type="project" value="UniProtKB-EC"/>
</dbReference>
<dbReference type="STRING" id="1126212.K2SB76"/>
<dbReference type="InterPro" id="IPR036291">
    <property type="entry name" value="NAD(P)-bd_dom_sf"/>
</dbReference>
<evidence type="ECO:0000259" key="14">
    <source>
        <dbReference type="Pfam" id="PF02866"/>
    </source>
</evidence>
<evidence type="ECO:0000256" key="12">
    <source>
        <dbReference type="RuleBase" id="RU003405"/>
    </source>
</evidence>
<comment type="similarity">
    <text evidence="1">Belongs to the LDH/MDH superfamily. MDH type 1 family.</text>
</comment>
<dbReference type="EMBL" id="AHHD01000373">
    <property type="protein sequence ID" value="EKG14120.1"/>
    <property type="molecule type" value="Genomic_DNA"/>
</dbReference>
<evidence type="ECO:0000256" key="11">
    <source>
        <dbReference type="RuleBase" id="RU003369"/>
    </source>
</evidence>
<dbReference type="InterPro" id="IPR001236">
    <property type="entry name" value="Lactate/malate_DH_N"/>
</dbReference>
<comment type="catalytic activity">
    <reaction evidence="7 12">
        <text>(S)-malate + NAD(+) = oxaloacetate + NADH + H(+)</text>
        <dbReference type="Rhea" id="RHEA:21432"/>
        <dbReference type="ChEBI" id="CHEBI:15378"/>
        <dbReference type="ChEBI" id="CHEBI:15589"/>
        <dbReference type="ChEBI" id="CHEBI:16452"/>
        <dbReference type="ChEBI" id="CHEBI:57540"/>
        <dbReference type="ChEBI" id="CHEBI:57945"/>
        <dbReference type="EC" id="1.1.1.37"/>
    </reaction>
</comment>
<organism evidence="15 16">
    <name type="scientific">Macrophomina phaseolina (strain MS6)</name>
    <name type="common">Charcoal rot fungus</name>
    <dbReference type="NCBI Taxonomy" id="1126212"/>
    <lineage>
        <taxon>Eukaryota</taxon>
        <taxon>Fungi</taxon>
        <taxon>Dikarya</taxon>
        <taxon>Ascomycota</taxon>
        <taxon>Pezizomycotina</taxon>
        <taxon>Dothideomycetes</taxon>
        <taxon>Dothideomycetes incertae sedis</taxon>
        <taxon>Botryosphaeriales</taxon>
        <taxon>Botryosphaeriaceae</taxon>
        <taxon>Macrophomina</taxon>
    </lineage>
</organism>
<feature type="active site" description="Proton acceptor" evidence="8">
    <location>
        <position position="200"/>
    </location>
</feature>
<keyword evidence="6 10" id="KW-0520">NAD</keyword>
<accession>K2SB76</accession>
<dbReference type="HOGENOM" id="CLU_047181_1_0_1"/>
<dbReference type="InterPro" id="IPR001557">
    <property type="entry name" value="L-lactate/malate_DH"/>
</dbReference>
<dbReference type="Proteomes" id="UP000007129">
    <property type="component" value="Unassembled WGS sequence"/>
</dbReference>
<dbReference type="GO" id="GO:0006108">
    <property type="term" value="P:malate metabolic process"/>
    <property type="evidence" value="ECO:0007669"/>
    <property type="project" value="InterPro"/>
</dbReference>
<evidence type="ECO:0000256" key="4">
    <source>
        <dbReference type="ARBA" id="ARBA00022532"/>
    </source>
</evidence>
<dbReference type="InterPro" id="IPR010097">
    <property type="entry name" value="Malate_DH_type1"/>
</dbReference>
<dbReference type="GO" id="GO:0006099">
    <property type="term" value="P:tricarboxylic acid cycle"/>
    <property type="evidence" value="ECO:0007669"/>
    <property type="project" value="UniProtKB-KW"/>
</dbReference>
<dbReference type="InterPro" id="IPR022383">
    <property type="entry name" value="Lactate/malate_DH_C"/>
</dbReference>
<comment type="caution">
    <text evidence="15">The sequence shown here is derived from an EMBL/GenBank/DDBJ whole genome shotgun (WGS) entry which is preliminary data.</text>
</comment>
<dbReference type="Gene3D" id="3.40.50.720">
    <property type="entry name" value="NAD(P)-binding Rossmann-like Domain"/>
    <property type="match status" value="1"/>
</dbReference>
<reference evidence="15 16" key="1">
    <citation type="journal article" date="2012" name="BMC Genomics">
        <title>Tools to kill: Genome of one of the most destructive plant pathogenic fungi Macrophomina phaseolina.</title>
        <authorList>
            <person name="Islam M.S."/>
            <person name="Haque M.S."/>
            <person name="Islam M.M."/>
            <person name="Emdad E.M."/>
            <person name="Halim A."/>
            <person name="Hossen Q.M.M."/>
            <person name="Hossain M.Z."/>
            <person name="Ahmed B."/>
            <person name="Rahim S."/>
            <person name="Rahman M.S."/>
            <person name="Alam M.M."/>
            <person name="Hou S."/>
            <person name="Wan X."/>
            <person name="Saito J.A."/>
            <person name="Alam M."/>
        </authorList>
    </citation>
    <scope>NUCLEOTIDE SEQUENCE [LARGE SCALE GENOMIC DNA]</scope>
    <source>
        <strain evidence="15 16">MS6</strain>
    </source>
</reference>
<dbReference type="OrthoDB" id="4069699at2759"/>
<evidence type="ECO:0000313" key="15">
    <source>
        <dbReference type="EMBL" id="EKG14120.1"/>
    </source>
</evidence>
<feature type="binding site" evidence="9">
    <location>
        <position position="110"/>
    </location>
    <ligand>
        <name>substrate</name>
    </ligand>
</feature>
<feature type="binding site" evidence="9">
    <location>
        <position position="104"/>
    </location>
    <ligand>
        <name>substrate</name>
    </ligand>
</feature>
<dbReference type="InParanoid" id="K2SB76"/>
<dbReference type="Pfam" id="PF00056">
    <property type="entry name" value="Ldh_1_N"/>
    <property type="match status" value="1"/>
</dbReference>
<feature type="binding site" evidence="10">
    <location>
        <position position="117"/>
    </location>
    <ligand>
        <name>NAD(+)</name>
        <dbReference type="ChEBI" id="CHEBI:57540"/>
    </ligand>
</feature>
<dbReference type="InterPro" id="IPR015955">
    <property type="entry name" value="Lactate_DH/Glyco_Ohase_4_C"/>
</dbReference>
<dbReference type="SUPFAM" id="SSF56327">
    <property type="entry name" value="LDH C-terminal domain-like"/>
    <property type="match status" value="1"/>
</dbReference>
<evidence type="ECO:0000313" key="16">
    <source>
        <dbReference type="Proteomes" id="UP000007129"/>
    </source>
</evidence>
<evidence type="ECO:0000256" key="1">
    <source>
        <dbReference type="ARBA" id="ARBA00008824"/>
    </source>
</evidence>
<feature type="binding site" evidence="10">
    <location>
        <begin position="30"/>
        <end position="36"/>
    </location>
    <ligand>
        <name>NAD(+)</name>
        <dbReference type="ChEBI" id="CHEBI:57540"/>
    </ligand>
</feature>
<dbReference type="PANTHER" id="PTHR11540:SF73">
    <property type="entry name" value="MALATE DEHYDROGENASE, MITOCHONDRIAL"/>
    <property type="match status" value="1"/>
</dbReference>
<dbReference type="FunCoup" id="K2SB76">
    <property type="interactions" value="827"/>
</dbReference>
<dbReference type="Pfam" id="PF02866">
    <property type="entry name" value="Ldh_1_C"/>
    <property type="match status" value="1"/>
</dbReference>
<dbReference type="AlphaFoldDB" id="K2SB76"/>
<dbReference type="FunFam" id="3.40.50.720:FF:000013">
    <property type="entry name" value="Malate dehydrogenase"/>
    <property type="match status" value="1"/>
</dbReference>
<name>K2SB76_MACPH</name>
<sequence>MFAARQVFGAAQRRAFSVSPRQNSKVTVLGAAGGIGQPLSLLLKLNPRVSELALYDIRGGPGVAADVSHINTKSTVKGYDPTPTGLRECLEGSEIVLIPAGVPRKPGMTRDDLFNTNASIVRDLAKATADAAPNANVLIISNPVNSTVPITAEVFKSKGVYNPKRLFGVTTLDVVRASRFISQLKGTDPANENITVVGGHSGATIVPLLSQAGHKLEGQELDEYVRRVQFGGDEVVQAKGGAGSATLSMAMAGARFAESLLRAAQGEKGVIEPTFVESPLYKDQGCDFFASNVELGPNGVEKIHPIGNVTPYEQKLIDVCVQDLAKNIKKGVDFAKQNP</sequence>
<dbReference type="PIRSF" id="PIRSF000102">
    <property type="entry name" value="Lac_mal_DH"/>
    <property type="match status" value="1"/>
</dbReference>
<keyword evidence="5 11" id="KW-0560">Oxidoreductase</keyword>
<evidence type="ECO:0000256" key="10">
    <source>
        <dbReference type="PIRSR" id="PIRSR000102-3"/>
    </source>
</evidence>
<dbReference type="PANTHER" id="PTHR11540">
    <property type="entry name" value="MALATE AND LACTATE DEHYDROGENASE"/>
    <property type="match status" value="1"/>
</dbReference>
<feature type="domain" description="Lactate/malate dehydrogenase N-terminal" evidence="13">
    <location>
        <begin position="25"/>
        <end position="168"/>
    </location>
</feature>
<dbReference type="SUPFAM" id="SSF51735">
    <property type="entry name" value="NAD(P)-binding Rossmann-fold domains"/>
    <property type="match status" value="1"/>
</dbReference>
<feature type="binding site" evidence="9">
    <location>
        <position position="176"/>
    </location>
    <ligand>
        <name>substrate</name>
    </ligand>
</feature>
<dbReference type="eggNOG" id="KOG1494">
    <property type="taxonomic scope" value="Eukaryota"/>
</dbReference>
<feature type="binding site" evidence="9">
    <location>
        <position position="142"/>
    </location>
    <ligand>
        <name>substrate</name>
    </ligand>
</feature>
<proteinExistence type="inferred from homology"/>
<dbReference type="EC" id="1.1.1.37" evidence="3 12"/>
<feature type="binding site" evidence="10">
    <location>
        <position position="56"/>
    </location>
    <ligand>
        <name>NAD(+)</name>
        <dbReference type="ChEBI" id="CHEBI:57540"/>
    </ligand>
</feature>
<dbReference type="VEuPathDB" id="FungiDB:MPH_08735"/>
<dbReference type="PROSITE" id="PS00068">
    <property type="entry name" value="MDH"/>
    <property type="match status" value="1"/>
</dbReference>
<dbReference type="FunFam" id="3.90.110.10:FF:000001">
    <property type="entry name" value="Malate dehydrogenase"/>
    <property type="match status" value="1"/>
</dbReference>
<evidence type="ECO:0000256" key="2">
    <source>
        <dbReference type="ARBA" id="ARBA00011738"/>
    </source>
</evidence>
<dbReference type="GO" id="GO:0005739">
    <property type="term" value="C:mitochondrion"/>
    <property type="evidence" value="ECO:0007669"/>
    <property type="project" value="TreeGrafter"/>
</dbReference>
<evidence type="ECO:0000256" key="9">
    <source>
        <dbReference type="PIRSR" id="PIRSR000102-2"/>
    </source>
</evidence>
<dbReference type="Gene3D" id="3.90.110.10">
    <property type="entry name" value="Lactate dehydrogenase/glycoside hydrolase, family 4, C-terminal"/>
    <property type="match status" value="1"/>
</dbReference>
<protein>
    <recommendedName>
        <fullName evidence="3 12">Malate dehydrogenase</fullName>
        <ecNumber evidence="3 12">1.1.1.37</ecNumber>
    </recommendedName>
</protein>
<feature type="domain" description="Lactate/malate dehydrogenase C-terminal" evidence="14">
    <location>
        <begin position="170"/>
        <end position="334"/>
    </location>
</feature>
<evidence type="ECO:0000256" key="5">
    <source>
        <dbReference type="ARBA" id="ARBA00023002"/>
    </source>
</evidence>